<organism evidence="4 5">
    <name type="scientific">Polyangium spumosum</name>
    <dbReference type="NCBI Taxonomy" id="889282"/>
    <lineage>
        <taxon>Bacteria</taxon>
        <taxon>Pseudomonadati</taxon>
        <taxon>Myxococcota</taxon>
        <taxon>Polyangia</taxon>
        <taxon>Polyangiales</taxon>
        <taxon>Polyangiaceae</taxon>
        <taxon>Polyangium</taxon>
    </lineage>
</organism>
<keyword evidence="2" id="KW-0812">Transmembrane</keyword>
<comment type="function">
    <text evidence="2">NDH-1 shuttles electrons from NADH, via FMN and iron-sulfur (Fe-S) centers, to quinones in the respiratory chain. Couples the redox reaction to proton translocation (for every two electrons transferred, four hydrogen ions are translocated across the cytoplasmic membrane), and thus conserves the redox energy in a proton gradient.</text>
</comment>
<dbReference type="GO" id="GO:0008137">
    <property type="term" value="F:NADH dehydrogenase (ubiquinone) activity"/>
    <property type="evidence" value="ECO:0007669"/>
    <property type="project" value="UniProtKB-UniRule"/>
</dbReference>
<dbReference type="EC" id="7.1.1.-" evidence="2"/>
<comment type="subcellular location">
    <subcellularLocation>
        <location evidence="2">Cell membrane</location>
        <topology evidence="2">Multi-pass membrane protein</topology>
    </subcellularLocation>
</comment>
<dbReference type="Pfam" id="PF00499">
    <property type="entry name" value="Oxidored_q3"/>
    <property type="match status" value="1"/>
</dbReference>
<feature type="transmembrane region" description="Helical" evidence="2">
    <location>
        <begin position="144"/>
        <end position="166"/>
    </location>
</feature>
<dbReference type="GO" id="GO:0048038">
    <property type="term" value="F:quinone binding"/>
    <property type="evidence" value="ECO:0007669"/>
    <property type="project" value="UniProtKB-UniRule"/>
</dbReference>
<dbReference type="GO" id="GO:0005886">
    <property type="term" value="C:plasma membrane"/>
    <property type="evidence" value="ECO:0007669"/>
    <property type="project" value="UniProtKB-SubCell"/>
</dbReference>
<keyword evidence="2" id="KW-1133">Transmembrane helix</keyword>
<name>A0A6N7PFW4_9BACT</name>
<keyword evidence="2" id="KW-0874">Quinone</keyword>
<feature type="transmembrane region" description="Helical" evidence="2">
    <location>
        <begin position="33"/>
        <end position="50"/>
    </location>
</feature>
<dbReference type="RefSeq" id="WP_338046197.1">
    <property type="nucleotide sequence ID" value="NZ_WJIE01000001.1"/>
</dbReference>
<dbReference type="PANTHER" id="PTHR33269:SF17">
    <property type="entry name" value="NADH-UBIQUINONE OXIDOREDUCTASE CHAIN 6"/>
    <property type="match status" value="1"/>
</dbReference>
<comment type="caution">
    <text evidence="4">The sequence shown here is derived from an EMBL/GenBank/DDBJ whole genome shotgun (WGS) entry which is preliminary data.</text>
</comment>
<protein>
    <recommendedName>
        <fullName evidence="2">NADH-quinone oxidoreductase subunit J</fullName>
        <ecNumber evidence="2">7.1.1.-</ecNumber>
    </recommendedName>
</protein>
<comment type="similarity">
    <text evidence="1 2">Belongs to the complex I subunit 6 family.</text>
</comment>
<dbReference type="EMBL" id="WJIE01000001">
    <property type="protein sequence ID" value="MRG90953.1"/>
    <property type="molecule type" value="Genomic_DNA"/>
</dbReference>
<evidence type="ECO:0000256" key="3">
    <source>
        <dbReference type="SAM" id="MobiDB-lite"/>
    </source>
</evidence>
<gene>
    <name evidence="4" type="ORF">GF068_03315</name>
</gene>
<dbReference type="AlphaFoldDB" id="A0A6N7PFW4"/>
<keyword evidence="2" id="KW-0520">NAD</keyword>
<feature type="transmembrane region" description="Helical" evidence="2">
    <location>
        <begin position="6"/>
        <end position="26"/>
    </location>
</feature>
<feature type="transmembrane region" description="Helical" evidence="2">
    <location>
        <begin position="56"/>
        <end position="79"/>
    </location>
</feature>
<accession>A0A6N7PFW4</accession>
<sequence length="203" mass="20572">MNKLELAYFGACSLIALVGAIVTVGAKNPIRGAMGLLSTIIGIAGLYLMLAAEFLAAIQLLVYAGAVVILFLFVIMLLGPSAQSKRDARGAVARYVGAAAMLFSGVGGMALVMRTQSPAPTALPAAPPQFGTIESIGHELFSTALVPFELSGALLLVAVVGAVAVARGKQVDPTLLPAADAKKPSASPSPTARAAGQTKEARS</sequence>
<evidence type="ECO:0000256" key="2">
    <source>
        <dbReference type="RuleBase" id="RU004429"/>
    </source>
</evidence>
<feature type="transmembrane region" description="Helical" evidence="2">
    <location>
        <begin position="91"/>
        <end position="113"/>
    </location>
</feature>
<feature type="compositionally biased region" description="Low complexity" evidence="3">
    <location>
        <begin position="184"/>
        <end position="195"/>
    </location>
</feature>
<keyword evidence="5" id="KW-1185">Reference proteome</keyword>
<keyword evidence="2" id="KW-0472">Membrane</keyword>
<evidence type="ECO:0000256" key="1">
    <source>
        <dbReference type="ARBA" id="ARBA00005698"/>
    </source>
</evidence>
<dbReference type="Gene3D" id="1.20.120.1200">
    <property type="entry name" value="NADH-ubiquinone/plastoquinone oxidoreductase chain 6, subunit NuoJ"/>
    <property type="match status" value="1"/>
</dbReference>
<keyword evidence="2" id="KW-1003">Cell membrane</keyword>
<feature type="region of interest" description="Disordered" evidence="3">
    <location>
        <begin position="176"/>
        <end position="203"/>
    </location>
</feature>
<dbReference type="InterPro" id="IPR042106">
    <property type="entry name" value="Nuo/plastoQ_OxRdtase_6_NuoJ"/>
</dbReference>
<comment type="catalytic activity">
    <reaction evidence="2">
        <text>a quinone + NADH + 5 H(+)(in) = a quinol + NAD(+) + 4 H(+)(out)</text>
        <dbReference type="Rhea" id="RHEA:57888"/>
        <dbReference type="ChEBI" id="CHEBI:15378"/>
        <dbReference type="ChEBI" id="CHEBI:24646"/>
        <dbReference type="ChEBI" id="CHEBI:57540"/>
        <dbReference type="ChEBI" id="CHEBI:57945"/>
        <dbReference type="ChEBI" id="CHEBI:132124"/>
    </reaction>
</comment>
<dbReference type="Proteomes" id="UP000440224">
    <property type="component" value="Unassembled WGS sequence"/>
</dbReference>
<proteinExistence type="inferred from homology"/>
<dbReference type="InterPro" id="IPR001457">
    <property type="entry name" value="NADH_UbQ/plastoQ_OxRdtase_su6"/>
</dbReference>
<reference evidence="4 5" key="1">
    <citation type="submission" date="2019-10" db="EMBL/GenBank/DDBJ databases">
        <title>A soil myxobacterium in the family Polyangiaceae.</title>
        <authorList>
            <person name="Li Y."/>
            <person name="Wang J."/>
        </authorList>
    </citation>
    <scope>NUCLEOTIDE SEQUENCE [LARGE SCALE GENOMIC DNA]</scope>
    <source>
        <strain evidence="4 5">DSM 14734</strain>
    </source>
</reference>
<evidence type="ECO:0000313" key="5">
    <source>
        <dbReference type="Proteomes" id="UP000440224"/>
    </source>
</evidence>
<evidence type="ECO:0000313" key="4">
    <source>
        <dbReference type="EMBL" id="MRG90953.1"/>
    </source>
</evidence>
<dbReference type="PANTHER" id="PTHR33269">
    <property type="entry name" value="NADH-UBIQUINONE OXIDOREDUCTASE CHAIN 6"/>
    <property type="match status" value="1"/>
</dbReference>